<reference evidence="3 4" key="1">
    <citation type="submission" date="2024-09" db="EMBL/GenBank/DDBJ databases">
        <authorList>
            <person name="Sun Q."/>
            <person name="Mori K."/>
        </authorList>
    </citation>
    <scope>NUCLEOTIDE SEQUENCE [LARGE SCALE GENOMIC DNA]</scope>
    <source>
        <strain evidence="3 4">NCAIM B.02610</strain>
    </source>
</reference>
<name>A0ABV6KFT5_9BACI</name>
<comment type="caution">
    <text evidence="3">The sequence shown here is derived from an EMBL/GenBank/DDBJ whole genome shotgun (WGS) entry which is preliminary data.</text>
</comment>
<feature type="region of interest" description="Disordered" evidence="1">
    <location>
        <begin position="197"/>
        <end position="280"/>
    </location>
</feature>
<evidence type="ECO:0000313" key="4">
    <source>
        <dbReference type="Proteomes" id="UP001589838"/>
    </source>
</evidence>
<feature type="compositionally biased region" description="Basic and acidic residues" evidence="1">
    <location>
        <begin position="197"/>
        <end position="206"/>
    </location>
</feature>
<feature type="compositionally biased region" description="Acidic residues" evidence="1">
    <location>
        <begin position="212"/>
        <end position="224"/>
    </location>
</feature>
<feature type="signal peptide" evidence="2">
    <location>
        <begin position="1"/>
        <end position="24"/>
    </location>
</feature>
<dbReference type="EMBL" id="JBHLUX010000039">
    <property type="protein sequence ID" value="MFC0472173.1"/>
    <property type="molecule type" value="Genomic_DNA"/>
</dbReference>
<feature type="compositionally biased region" description="Basic and acidic residues" evidence="1">
    <location>
        <begin position="225"/>
        <end position="234"/>
    </location>
</feature>
<gene>
    <name evidence="3" type="ORF">ACFFHM_17100</name>
</gene>
<evidence type="ECO:0008006" key="5">
    <source>
        <dbReference type="Google" id="ProtNLM"/>
    </source>
</evidence>
<accession>A0ABV6KFT5</accession>
<keyword evidence="4" id="KW-1185">Reference proteome</keyword>
<evidence type="ECO:0000313" key="3">
    <source>
        <dbReference type="EMBL" id="MFC0472173.1"/>
    </source>
</evidence>
<dbReference type="Proteomes" id="UP001589838">
    <property type="component" value="Unassembled WGS sequence"/>
</dbReference>
<feature type="chain" id="PRO_5047302489" description="DUF5667 domain-containing protein" evidence="2">
    <location>
        <begin position="25"/>
        <end position="280"/>
    </location>
</feature>
<keyword evidence="2" id="KW-0732">Signal</keyword>
<evidence type="ECO:0000256" key="2">
    <source>
        <dbReference type="SAM" id="SignalP"/>
    </source>
</evidence>
<organism evidence="3 4">
    <name type="scientific">Halalkalibacter kiskunsagensis</name>
    <dbReference type="NCBI Taxonomy" id="1548599"/>
    <lineage>
        <taxon>Bacteria</taxon>
        <taxon>Bacillati</taxon>
        <taxon>Bacillota</taxon>
        <taxon>Bacilli</taxon>
        <taxon>Bacillales</taxon>
        <taxon>Bacillaceae</taxon>
        <taxon>Halalkalibacter</taxon>
    </lineage>
</organism>
<protein>
    <recommendedName>
        <fullName evidence="5">DUF5667 domain-containing protein</fullName>
    </recommendedName>
</protein>
<sequence>MMMKKKMMISVALGLLLITSTVQAADPEQNQIEVVEEEVVYTGDMAGYQEEVEASVDLELINYVDLFQAVAVELTDDEKEKLLLLVEFVSQSNEKLEVLLQKEKFEEAAHLLEKYNIEIEEVQDLLSSDKVAQEVDDEEIAELKEVFTEKTSMRGVNLQLLLEREDLPDSAKAGIEKALANQAKALEKRQAVQERKEERKALKAETKASINEQDDDKEVIDLEEEASKPIDKKNAQAQKVHKKAEKGQNRAAEAKEKAKQNGKGNSDKGNGGKPTNPGRS</sequence>
<feature type="compositionally biased region" description="Basic and acidic residues" evidence="1">
    <location>
        <begin position="245"/>
        <end position="259"/>
    </location>
</feature>
<proteinExistence type="predicted"/>
<evidence type="ECO:0000256" key="1">
    <source>
        <dbReference type="SAM" id="MobiDB-lite"/>
    </source>
</evidence>